<feature type="domain" description="RNA polymerase sigma-70 region 2" evidence="7">
    <location>
        <begin position="8"/>
        <end position="73"/>
    </location>
</feature>
<dbReference type="InterPro" id="IPR013324">
    <property type="entry name" value="RNA_pol_sigma_r3/r4-like"/>
</dbReference>
<evidence type="ECO:0000256" key="6">
    <source>
        <dbReference type="RuleBase" id="RU000716"/>
    </source>
</evidence>
<dbReference type="Pfam" id="PF04542">
    <property type="entry name" value="Sigma70_r2"/>
    <property type="match status" value="1"/>
</dbReference>
<keyword evidence="2 6" id="KW-0805">Transcription regulation</keyword>
<dbReference type="InterPro" id="IPR014284">
    <property type="entry name" value="RNA_pol_sigma-70_dom"/>
</dbReference>
<comment type="caution">
    <text evidence="9">The sequence shown here is derived from an EMBL/GenBank/DDBJ whole genome shotgun (WGS) entry which is preliminary data.</text>
</comment>
<evidence type="ECO:0000256" key="3">
    <source>
        <dbReference type="ARBA" id="ARBA00023082"/>
    </source>
</evidence>
<dbReference type="Pfam" id="PF08281">
    <property type="entry name" value="Sigma70_r4_2"/>
    <property type="match status" value="1"/>
</dbReference>
<dbReference type="GO" id="GO:0006352">
    <property type="term" value="P:DNA-templated transcription initiation"/>
    <property type="evidence" value="ECO:0007669"/>
    <property type="project" value="InterPro"/>
</dbReference>
<dbReference type="EMBL" id="BBRZ01000009">
    <property type="protein sequence ID" value="GAM55019.1"/>
    <property type="molecule type" value="Genomic_DNA"/>
</dbReference>
<dbReference type="InterPro" id="IPR013325">
    <property type="entry name" value="RNA_pol_sigma_r2"/>
</dbReference>
<evidence type="ECO:0000259" key="8">
    <source>
        <dbReference type="Pfam" id="PF08281"/>
    </source>
</evidence>
<evidence type="ECO:0000313" key="10">
    <source>
        <dbReference type="Proteomes" id="UP000031671"/>
    </source>
</evidence>
<reference evidence="9 10" key="2">
    <citation type="submission" date="2015-01" db="EMBL/GenBank/DDBJ databases">
        <authorList>
            <consortium name="NBRP consortium"/>
            <person name="Sawabe T."/>
            <person name="Meirelles P."/>
            <person name="Feng G."/>
            <person name="Sayaka M."/>
            <person name="Hattori M."/>
            <person name="Ohkuma M."/>
        </authorList>
    </citation>
    <scope>NUCLEOTIDE SEQUENCE [LARGE SCALE GENOMIC DNA]</scope>
    <source>
        <strain evidence="10">JCM 19231</strain>
    </source>
</reference>
<name>A0A0B8NWC6_9VIBR</name>
<dbReference type="GO" id="GO:0003677">
    <property type="term" value="F:DNA binding"/>
    <property type="evidence" value="ECO:0007669"/>
    <property type="project" value="UniProtKB-KW"/>
</dbReference>
<gene>
    <name evidence="9" type="ORF">JCM19231_965</name>
</gene>
<dbReference type="PROSITE" id="PS01063">
    <property type="entry name" value="SIGMA70_ECF"/>
    <property type="match status" value="1"/>
</dbReference>
<dbReference type="PANTHER" id="PTHR43133">
    <property type="entry name" value="RNA POLYMERASE ECF-TYPE SIGMA FACTO"/>
    <property type="match status" value="1"/>
</dbReference>
<dbReference type="NCBIfam" id="TIGR02937">
    <property type="entry name" value="sigma70-ECF"/>
    <property type="match status" value="1"/>
</dbReference>
<dbReference type="SUPFAM" id="SSF88946">
    <property type="entry name" value="Sigma2 domain of RNA polymerase sigma factors"/>
    <property type="match status" value="1"/>
</dbReference>
<feature type="domain" description="RNA polymerase sigma factor 70 region 4 type 2" evidence="8">
    <location>
        <begin position="99"/>
        <end position="149"/>
    </location>
</feature>
<dbReference type="NCBIfam" id="NF007215">
    <property type="entry name" value="PRK09637.1"/>
    <property type="match status" value="1"/>
</dbReference>
<reference evidence="9 10" key="1">
    <citation type="submission" date="2015-01" db="EMBL/GenBank/DDBJ databases">
        <title>Vibrio sp. C1 JCM 19231 whole genome shotgun sequence.</title>
        <authorList>
            <person name="Sawabe T."/>
            <person name="Meirelles P."/>
            <person name="Feng G."/>
            <person name="Sayaka M."/>
            <person name="Hattori M."/>
            <person name="Ohkuma M."/>
        </authorList>
    </citation>
    <scope>NUCLEOTIDE SEQUENCE [LARGE SCALE GENOMIC DNA]</scope>
    <source>
        <strain evidence="10">JCM 19231</strain>
    </source>
</reference>
<dbReference type="InterPro" id="IPR000838">
    <property type="entry name" value="RNA_pol_sigma70_ECF_CS"/>
</dbReference>
<dbReference type="Gene3D" id="1.10.1740.10">
    <property type="match status" value="1"/>
</dbReference>
<protein>
    <recommendedName>
        <fullName evidence="6">RNA polymerase sigma factor</fullName>
    </recommendedName>
</protein>
<dbReference type="SUPFAM" id="SSF88659">
    <property type="entry name" value="Sigma3 and sigma4 domains of RNA polymerase sigma factors"/>
    <property type="match status" value="1"/>
</dbReference>
<dbReference type="InterPro" id="IPR014304">
    <property type="entry name" value="RNA_pol_sigma-Z"/>
</dbReference>
<evidence type="ECO:0000256" key="1">
    <source>
        <dbReference type="ARBA" id="ARBA00010641"/>
    </source>
</evidence>
<evidence type="ECO:0000256" key="4">
    <source>
        <dbReference type="ARBA" id="ARBA00023125"/>
    </source>
</evidence>
<dbReference type="InterPro" id="IPR007627">
    <property type="entry name" value="RNA_pol_sigma70_r2"/>
</dbReference>
<dbReference type="PANTHER" id="PTHR43133:SF62">
    <property type="entry name" value="RNA POLYMERASE SIGMA FACTOR SIGZ"/>
    <property type="match status" value="1"/>
</dbReference>
<sequence>MKIEAVWSEYQSALKAFLHKNVSDPDDVDDLLQEVLIKSFNNLSAVKDASKMKSWLFQVANNTLIDFYRKRGKTHDIDEEDLWHGESEESIIGELSDCIMPFIDALPDNQAALLRAIELQGVSQKEYAEQQGIKYSTLKSQVQKSRQNLLGLFKQCCDFSIDSRGNIMTYEQKSSDCSGC</sequence>
<evidence type="ECO:0000259" key="7">
    <source>
        <dbReference type="Pfam" id="PF04542"/>
    </source>
</evidence>
<dbReference type="GO" id="GO:0016987">
    <property type="term" value="F:sigma factor activity"/>
    <property type="evidence" value="ECO:0007669"/>
    <property type="project" value="UniProtKB-KW"/>
</dbReference>
<comment type="similarity">
    <text evidence="1 6">Belongs to the sigma-70 factor family. ECF subfamily.</text>
</comment>
<proteinExistence type="inferred from homology"/>
<keyword evidence="10" id="KW-1185">Reference proteome</keyword>
<dbReference type="InterPro" id="IPR013249">
    <property type="entry name" value="RNA_pol_sigma70_r4_t2"/>
</dbReference>
<accession>A0A0B8NWC6</accession>
<keyword evidence="5 6" id="KW-0804">Transcription</keyword>
<dbReference type="Proteomes" id="UP000031671">
    <property type="component" value="Unassembled WGS sequence"/>
</dbReference>
<keyword evidence="4 6" id="KW-0238">DNA-binding</keyword>
<dbReference type="NCBIfam" id="TIGR02959">
    <property type="entry name" value="SigZ"/>
    <property type="match status" value="1"/>
</dbReference>
<evidence type="ECO:0000256" key="2">
    <source>
        <dbReference type="ARBA" id="ARBA00023015"/>
    </source>
</evidence>
<dbReference type="InterPro" id="IPR036388">
    <property type="entry name" value="WH-like_DNA-bd_sf"/>
</dbReference>
<dbReference type="RefSeq" id="WP_261834676.1">
    <property type="nucleotide sequence ID" value="NZ_AP024881.1"/>
</dbReference>
<keyword evidence="3 6" id="KW-0731">Sigma factor</keyword>
<dbReference type="Gene3D" id="1.10.10.10">
    <property type="entry name" value="Winged helix-like DNA-binding domain superfamily/Winged helix DNA-binding domain"/>
    <property type="match status" value="1"/>
</dbReference>
<dbReference type="AlphaFoldDB" id="A0A0B8NWC6"/>
<dbReference type="InterPro" id="IPR039425">
    <property type="entry name" value="RNA_pol_sigma-70-like"/>
</dbReference>
<evidence type="ECO:0000313" key="9">
    <source>
        <dbReference type="EMBL" id="GAM55019.1"/>
    </source>
</evidence>
<evidence type="ECO:0000256" key="5">
    <source>
        <dbReference type="ARBA" id="ARBA00023163"/>
    </source>
</evidence>
<organism evidence="9 10">
    <name type="scientific">Vibrio ishigakensis</name>
    <dbReference type="NCBI Taxonomy" id="1481914"/>
    <lineage>
        <taxon>Bacteria</taxon>
        <taxon>Pseudomonadati</taxon>
        <taxon>Pseudomonadota</taxon>
        <taxon>Gammaproteobacteria</taxon>
        <taxon>Vibrionales</taxon>
        <taxon>Vibrionaceae</taxon>
        <taxon>Vibrio</taxon>
    </lineage>
</organism>